<evidence type="ECO:0000313" key="3">
    <source>
        <dbReference type="EMBL" id="CAH1992173.1"/>
    </source>
</evidence>
<organism evidence="3 4">
    <name type="scientific">Acanthoscelides obtectus</name>
    <name type="common">Bean weevil</name>
    <name type="synonym">Bruchus obtectus</name>
    <dbReference type="NCBI Taxonomy" id="200917"/>
    <lineage>
        <taxon>Eukaryota</taxon>
        <taxon>Metazoa</taxon>
        <taxon>Ecdysozoa</taxon>
        <taxon>Arthropoda</taxon>
        <taxon>Hexapoda</taxon>
        <taxon>Insecta</taxon>
        <taxon>Pterygota</taxon>
        <taxon>Neoptera</taxon>
        <taxon>Endopterygota</taxon>
        <taxon>Coleoptera</taxon>
        <taxon>Polyphaga</taxon>
        <taxon>Cucujiformia</taxon>
        <taxon>Chrysomeloidea</taxon>
        <taxon>Chrysomelidae</taxon>
        <taxon>Bruchinae</taxon>
        <taxon>Bruchini</taxon>
        <taxon>Acanthoscelides</taxon>
    </lineage>
</organism>
<dbReference type="PANTHER" id="PTHR12358">
    <property type="entry name" value="SPHINGOSINE KINASE"/>
    <property type="match status" value="1"/>
</dbReference>
<feature type="region of interest" description="Disordered" evidence="1">
    <location>
        <begin position="1"/>
        <end position="24"/>
    </location>
</feature>
<dbReference type="InterPro" id="IPR016064">
    <property type="entry name" value="NAD/diacylglycerol_kinase_sf"/>
</dbReference>
<evidence type="ECO:0000259" key="2">
    <source>
        <dbReference type="Pfam" id="PF19279"/>
    </source>
</evidence>
<gene>
    <name evidence="3" type="ORF">ACAOBT_LOCUS20718</name>
</gene>
<dbReference type="GO" id="GO:0005737">
    <property type="term" value="C:cytoplasm"/>
    <property type="evidence" value="ECO:0007669"/>
    <property type="project" value="TreeGrafter"/>
</dbReference>
<dbReference type="InterPro" id="IPR050187">
    <property type="entry name" value="Lipid_Phosphate_FormReg"/>
</dbReference>
<dbReference type="OrthoDB" id="3853857at2759"/>
<reference evidence="3" key="1">
    <citation type="submission" date="2022-03" db="EMBL/GenBank/DDBJ databases">
        <authorList>
            <person name="Sayadi A."/>
        </authorList>
    </citation>
    <scope>NUCLEOTIDE SEQUENCE</scope>
</reference>
<dbReference type="GO" id="GO:0016020">
    <property type="term" value="C:membrane"/>
    <property type="evidence" value="ECO:0007669"/>
    <property type="project" value="TreeGrafter"/>
</dbReference>
<sequence length="151" mass="16316">MGGDCCAGGTVPRERTYGPPPQIPGLPAPLPATWKCIEGRFVMVHASYQSHLGEECLFAPEARLDDGKIWLLIVKAGTSRSQLLHFLLGLSTGAHATASQNPEGIQLFPVNAFRIEPNMTENGYMTVDGEHVEYGPIQAEIFPSLGRAMVP</sequence>
<dbReference type="GO" id="GO:0046512">
    <property type="term" value="P:sphingosine biosynthetic process"/>
    <property type="evidence" value="ECO:0007669"/>
    <property type="project" value="TreeGrafter"/>
</dbReference>
<evidence type="ECO:0000256" key="1">
    <source>
        <dbReference type="SAM" id="MobiDB-lite"/>
    </source>
</evidence>
<dbReference type="InterPro" id="IPR045540">
    <property type="entry name" value="YegS/DAGK_C"/>
</dbReference>
<dbReference type="AlphaFoldDB" id="A0A9P0LJ12"/>
<dbReference type="Proteomes" id="UP001152888">
    <property type="component" value="Unassembled WGS sequence"/>
</dbReference>
<evidence type="ECO:0000313" key="4">
    <source>
        <dbReference type="Proteomes" id="UP001152888"/>
    </source>
</evidence>
<protein>
    <recommendedName>
        <fullName evidence="2">YegS/DAGK C-terminal domain-containing protein</fullName>
    </recommendedName>
</protein>
<dbReference type="Pfam" id="PF19279">
    <property type="entry name" value="YegS_C"/>
    <property type="match status" value="1"/>
</dbReference>
<dbReference type="Gene3D" id="2.60.200.40">
    <property type="match status" value="1"/>
</dbReference>
<feature type="domain" description="YegS/DAGK C-terminal" evidence="2">
    <location>
        <begin position="42"/>
        <end position="144"/>
    </location>
</feature>
<dbReference type="GO" id="GO:0001727">
    <property type="term" value="F:lipid kinase activity"/>
    <property type="evidence" value="ECO:0007669"/>
    <property type="project" value="UniProtKB-ARBA"/>
</dbReference>
<dbReference type="PANTHER" id="PTHR12358:SF112">
    <property type="entry name" value="LD11247P-RELATED"/>
    <property type="match status" value="1"/>
</dbReference>
<comment type="caution">
    <text evidence="3">The sequence shown here is derived from an EMBL/GenBank/DDBJ whole genome shotgun (WGS) entry which is preliminary data.</text>
</comment>
<dbReference type="SUPFAM" id="SSF111331">
    <property type="entry name" value="NAD kinase/diacylglycerol kinase-like"/>
    <property type="match status" value="1"/>
</dbReference>
<proteinExistence type="predicted"/>
<keyword evidence="4" id="KW-1185">Reference proteome</keyword>
<dbReference type="EMBL" id="CAKOFQ010007137">
    <property type="protein sequence ID" value="CAH1992173.1"/>
    <property type="molecule type" value="Genomic_DNA"/>
</dbReference>
<accession>A0A9P0LJ12</accession>
<name>A0A9P0LJ12_ACAOB</name>